<dbReference type="Proteomes" id="UP000235672">
    <property type="component" value="Unassembled WGS sequence"/>
</dbReference>
<evidence type="ECO:0000313" key="3">
    <source>
        <dbReference type="Proteomes" id="UP000235672"/>
    </source>
</evidence>
<accession>A0A2J6QN30</accession>
<gene>
    <name evidence="2" type="ORF">NA56DRAFT_696686</name>
</gene>
<reference evidence="2 3" key="1">
    <citation type="submission" date="2016-05" db="EMBL/GenBank/DDBJ databases">
        <title>A degradative enzymes factory behind the ericoid mycorrhizal symbiosis.</title>
        <authorList>
            <consortium name="DOE Joint Genome Institute"/>
            <person name="Martino E."/>
            <person name="Morin E."/>
            <person name="Grelet G."/>
            <person name="Kuo A."/>
            <person name="Kohler A."/>
            <person name="Daghino S."/>
            <person name="Barry K."/>
            <person name="Choi C."/>
            <person name="Cichocki N."/>
            <person name="Clum A."/>
            <person name="Copeland A."/>
            <person name="Hainaut M."/>
            <person name="Haridas S."/>
            <person name="Labutti K."/>
            <person name="Lindquist E."/>
            <person name="Lipzen A."/>
            <person name="Khouja H.-R."/>
            <person name="Murat C."/>
            <person name="Ohm R."/>
            <person name="Olson A."/>
            <person name="Spatafora J."/>
            <person name="Veneault-Fourrey C."/>
            <person name="Henrissat B."/>
            <person name="Grigoriev I."/>
            <person name="Martin F."/>
            <person name="Perotto S."/>
        </authorList>
    </citation>
    <scope>NUCLEOTIDE SEQUENCE [LARGE SCALE GENOMIC DNA]</scope>
    <source>
        <strain evidence="2 3">UAMH 7357</strain>
    </source>
</reference>
<keyword evidence="3" id="KW-1185">Reference proteome</keyword>
<evidence type="ECO:0000313" key="2">
    <source>
        <dbReference type="EMBL" id="PMD27670.1"/>
    </source>
</evidence>
<evidence type="ECO:0000256" key="1">
    <source>
        <dbReference type="SAM" id="MobiDB-lite"/>
    </source>
</evidence>
<organism evidence="2 3">
    <name type="scientific">Hyaloscypha hepaticicola</name>
    <dbReference type="NCBI Taxonomy" id="2082293"/>
    <lineage>
        <taxon>Eukaryota</taxon>
        <taxon>Fungi</taxon>
        <taxon>Dikarya</taxon>
        <taxon>Ascomycota</taxon>
        <taxon>Pezizomycotina</taxon>
        <taxon>Leotiomycetes</taxon>
        <taxon>Helotiales</taxon>
        <taxon>Hyaloscyphaceae</taxon>
        <taxon>Hyaloscypha</taxon>
    </lineage>
</organism>
<name>A0A2J6QN30_9HELO</name>
<dbReference type="AlphaFoldDB" id="A0A2J6QN30"/>
<protein>
    <submittedName>
        <fullName evidence="2">Uncharacterized protein</fullName>
    </submittedName>
</protein>
<feature type="region of interest" description="Disordered" evidence="1">
    <location>
        <begin position="1"/>
        <end position="26"/>
    </location>
</feature>
<sequence>MPPRCSGGELGSHLRSRSKPSRLGVGGNKRSLGLAFEATRYLLRSPRRHLSRNFLWDLTIGSQSCQDLFNLAKTSRTTSSCPTRECLRKEPKVCPLDRFLFEQNEIPSANLTEFAQEISKAVYNCDILGETGYKAKLVGRIRIVRMFAGKSYIDSIQDSQQRLRCYGNILYNKRTKKHASLSVLPLGSVNEKIEMEVEKDKK</sequence>
<proteinExistence type="predicted"/>
<dbReference type="EMBL" id="KZ613465">
    <property type="protein sequence ID" value="PMD27670.1"/>
    <property type="molecule type" value="Genomic_DNA"/>
</dbReference>